<evidence type="ECO:0000256" key="1">
    <source>
        <dbReference type="ARBA" id="ARBA00022722"/>
    </source>
</evidence>
<evidence type="ECO:0000256" key="4">
    <source>
        <dbReference type="ARBA" id="ARBA00022801"/>
    </source>
</evidence>
<feature type="binding site" evidence="10">
    <location>
        <position position="236"/>
    </location>
    <ligand>
        <name>Mn(2+)</name>
        <dbReference type="ChEBI" id="CHEBI:29035"/>
    </ligand>
</feature>
<feature type="binding site" evidence="10">
    <location>
        <position position="221"/>
    </location>
    <ligand>
        <name>Mn(2+)</name>
        <dbReference type="ChEBI" id="CHEBI:29035"/>
    </ligand>
</feature>
<dbReference type="RefSeq" id="WP_265618383.1">
    <property type="nucleotide sequence ID" value="NZ_JAPFRD010000011.1"/>
</dbReference>
<dbReference type="InterPro" id="IPR002729">
    <property type="entry name" value="CRISPR-assoc_Cas1"/>
</dbReference>
<dbReference type="PANTHER" id="PTHR34353">
    <property type="entry name" value="CRISPR-ASSOCIATED ENDONUCLEASE CAS1 1"/>
    <property type="match status" value="1"/>
</dbReference>
<comment type="subunit">
    <text evidence="9 10">Homodimer, forms a heterotetramer with a Cas2 homodimer.</text>
</comment>
<comment type="cofactor">
    <cofactor evidence="10">
        <name>Mg(2+)</name>
        <dbReference type="ChEBI" id="CHEBI:18420"/>
    </cofactor>
    <cofactor evidence="10">
        <name>Mn(2+)</name>
        <dbReference type="ChEBI" id="CHEBI:29035"/>
    </cofactor>
</comment>
<evidence type="ECO:0000256" key="7">
    <source>
        <dbReference type="ARBA" id="ARBA00023125"/>
    </source>
</evidence>
<dbReference type="CDD" id="cd09634">
    <property type="entry name" value="Cas1_I-II-III"/>
    <property type="match status" value="1"/>
</dbReference>
<protein>
    <recommendedName>
        <fullName evidence="10">CRISPR-associated endonuclease Cas1</fullName>
        <ecNumber evidence="10">3.1.-.-</ecNumber>
    </recommendedName>
</protein>
<organism evidence="11 12">
    <name type="scientific">Alteromonas aquimaris</name>
    <dbReference type="NCBI Taxonomy" id="2998417"/>
    <lineage>
        <taxon>Bacteria</taxon>
        <taxon>Pseudomonadati</taxon>
        <taxon>Pseudomonadota</taxon>
        <taxon>Gammaproteobacteria</taxon>
        <taxon>Alteromonadales</taxon>
        <taxon>Alteromonadaceae</taxon>
        <taxon>Alteromonas/Salinimonas group</taxon>
        <taxon>Alteromonas</taxon>
    </lineage>
</organism>
<dbReference type="InterPro" id="IPR050646">
    <property type="entry name" value="Cas1"/>
</dbReference>
<dbReference type="HAMAP" id="MF_01470">
    <property type="entry name" value="Cas1"/>
    <property type="match status" value="1"/>
</dbReference>
<dbReference type="Pfam" id="PF01867">
    <property type="entry name" value="Cas_Cas1"/>
    <property type="match status" value="1"/>
</dbReference>
<keyword evidence="8 10" id="KW-0464">Manganese</keyword>
<feature type="binding site" evidence="10">
    <location>
        <position position="156"/>
    </location>
    <ligand>
        <name>Mn(2+)</name>
        <dbReference type="ChEBI" id="CHEBI:29035"/>
    </ligand>
</feature>
<evidence type="ECO:0000313" key="11">
    <source>
        <dbReference type="EMBL" id="MCW8109593.1"/>
    </source>
</evidence>
<dbReference type="InterPro" id="IPR042206">
    <property type="entry name" value="CRISPR-assoc_Cas1_C"/>
</dbReference>
<dbReference type="EC" id="3.1.-.-" evidence="10"/>
<evidence type="ECO:0000256" key="10">
    <source>
        <dbReference type="HAMAP-Rule" id="MF_01470"/>
    </source>
</evidence>
<reference evidence="11" key="1">
    <citation type="submission" date="2022-11" db="EMBL/GenBank/DDBJ databases">
        <title>Alteromonas sp. nov., isolated from sea water of the Qingdao.</title>
        <authorList>
            <person name="Wang Q."/>
        </authorList>
    </citation>
    <scope>NUCLEOTIDE SEQUENCE</scope>
    <source>
        <strain evidence="11">ASW11-7</strain>
    </source>
</reference>
<keyword evidence="7 10" id="KW-0238">DNA-binding</keyword>
<accession>A0ABT3PA16</accession>
<evidence type="ECO:0000256" key="8">
    <source>
        <dbReference type="ARBA" id="ARBA00023211"/>
    </source>
</evidence>
<dbReference type="Proteomes" id="UP001142810">
    <property type="component" value="Unassembled WGS sequence"/>
</dbReference>
<evidence type="ECO:0000256" key="6">
    <source>
        <dbReference type="ARBA" id="ARBA00023118"/>
    </source>
</evidence>
<keyword evidence="12" id="KW-1185">Reference proteome</keyword>
<keyword evidence="5 10" id="KW-0460">Magnesium</keyword>
<keyword evidence="2 10" id="KW-0479">Metal-binding</keyword>
<evidence type="ECO:0000256" key="5">
    <source>
        <dbReference type="ARBA" id="ARBA00022842"/>
    </source>
</evidence>
<keyword evidence="4 10" id="KW-0378">Hydrolase</keyword>
<keyword evidence="3 10" id="KW-0255">Endonuclease</keyword>
<evidence type="ECO:0000256" key="3">
    <source>
        <dbReference type="ARBA" id="ARBA00022759"/>
    </source>
</evidence>
<proteinExistence type="inferred from homology"/>
<evidence type="ECO:0000256" key="2">
    <source>
        <dbReference type="ARBA" id="ARBA00022723"/>
    </source>
</evidence>
<gene>
    <name evidence="10 11" type="primary">cas1</name>
    <name evidence="11" type="ORF">OPS25_13875</name>
</gene>
<evidence type="ECO:0000313" key="12">
    <source>
        <dbReference type="Proteomes" id="UP001142810"/>
    </source>
</evidence>
<keyword evidence="6 10" id="KW-0051">Antiviral defense</keyword>
<dbReference type="NCBIfam" id="TIGR00287">
    <property type="entry name" value="cas1"/>
    <property type="match status" value="1"/>
</dbReference>
<dbReference type="GO" id="GO:0004519">
    <property type="term" value="F:endonuclease activity"/>
    <property type="evidence" value="ECO:0007669"/>
    <property type="project" value="UniProtKB-KW"/>
</dbReference>
<sequence length="308" mass="34448">MHVDIAGNDMCLTLTQHNVMKIAQTTGGSRTLPVDSISGLQISQNTLVDIQLITVLLSNQCDIVVQNKKSHPITLSAFNPMGGSAKLRVVWMNCLADNACKMAIAKKLVAAKWHSQRHTIARLNGNNVTMDTLAVLSPTNPFDNTELSITSLLGIEGALSVKYFAALKQYLPPWCHFDKRRRRPATDPFNALISLTYTLATDVITRTLIEAGFDPIFGALHTPDGYRPSLSCDLIEPYRAYLDYWVITQCLPQLTESHFNYVNEDGSCKLTKEGKQIYYQQWGKKRKTFKQGLAAKILMLKKRMINNA</sequence>
<dbReference type="PANTHER" id="PTHR34353:SF2">
    <property type="entry name" value="CRISPR-ASSOCIATED ENDONUCLEASE CAS1 1"/>
    <property type="match status" value="1"/>
</dbReference>
<name>A0ABT3PA16_9ALTE</name>
<dbReference type="EMBL" id="JAPFRD010000011">
    <property type="protein sequence ID" value="MCW8109593.1"/>
    <property type="molecule type" value="Genomic_DNA"/>
</dbReference>
<keyword evidence="1 10" id="KW-0540">Nuclease</keyword>
<dbReference type="Gene3D" id="1.20.120.920">
    <property type="entry name" value="CRISPR-associated endonuclease Cas1, C-terminal domain"/>
    <property type="match status" value="1"/>
</dbReference>
<comment type="caution">
    <text evidence="11">The sequence shown here is derived from an EMBL/GenBank/DDBJ whole genome shotgun (WGS) entry which is preliminary data.</text>
</comment>
<evidence type="ECO:0000256" key="9">
    <source>
        <dbReference type="ARBA" id="ARBA00038592"/>
    </source>
</evidence>
<comment type="function">
    <text evidence="10">CRISPR (clustered regularly interspaced short palindromic repeat), is an adaptive immune system that provides protection against mobile genetic elements (viruses, transposable elements and conjugative plasmids). CRISPR clusters contain spacers, sequences complementary to antecedent mobile elements, and target invading nucleic acids. CRISPR clusters are transcribed and processed into CRISPR RNA (crRNA). Acts as a dsDNA endonuclease. Involved in the integration of spacer DNA into the CRISPR cassette.</text>
</comment>
<comment type="similarity">
    <text evidence="10">Belongs to the CRISPR-associated endonuclease Cas1 family.</text>
</comment>